<keyword evidence="4" id="KW-1185">Reference proteome</keyword>
<name>A0A6G0Y3U1_APHCR</name>
<dbReference type="AlphaFoldDB" id="A0A6G0Y3U1"/>
<gene>
    <name evidence="3" type="ORF">FWK35_00026578</name>
</gene>
<evidence type="ECO:0000259" key="2">
    <source>
        <dbReference type="PROSITE" id="PS00028"/>
    </source>
</evidence>
<dbReference type="InterPro" id="IPR013087">
    <property type="entry name" value="Znf_C2H2_type"/>
</dbReference>
<feature type="compositionally biased region" description="Acidic residues" evidence="1">
    <location>
        <begin position="281"/>
        <end position="296"/>
    </location>
</feature>
<dbReference type="Proteomes" id="UP000478052">
    <property type="component" value="Unassembled WGS sequence"/>
</dbReference>
<protein>
    <submittedName>
        <fullName evidence="3">General transcription factor 3C polypeptide 2</fullName>
    </submittedName>
</protein>
<sequence>MDSNTVDVQLEVDDDQGSVKNFESTNKISHDSVVTCGKCKKQMLYQEYDSKHRQIHYDLCWILGVEDEIDFTNTSKTQEILKENTKKSKAKSKFICEWCDAIKMTISGFANHLNKCKQNPVLNVNNQVLIKTDVNLSTSSITYDDNTMVSCGRCGESMIFEEYKNKHKHTHYNLCWLEGEEKIDYLNEQKLVVLLRAILKNSTAKKKFICEWCKDLKKSVVGFASHVKKCAIEQKKSKAKSKFICEWCDVIKMAISAISGFANHLNKCKQNLVLQHPNETDSPESIEEEKHEDEEESNNKNNSMIICGRCNKSMTFKEYEDTHSATHYSLCWIKGDEKPLWLINSIHFDDENIVQYLLRQKLPKHAARQKKVKFVCEWCQIERKSVPGFASHVKRCQSRPDKVTCGRCKEEMTFYKYRTSHYSKHYNLCWIDGD</sequence>
<dbReference type="EMBL" id="VUJU01006419">
    <property type="protein sequence ID" value="KAF0748584.1"/>
    <property type="molecule type" value="Genomic_DNA"/>
</dbReference>
<feature type="domain" description="C2H2-type" evidence="2">
    <location>
        <begin position="36"/>
        <end position="56"/>
    </location>
</feature>
<evidence type="ECO:0000313" key="4">
    <source>
        <dbReference type="Proteomes" id="UP000478052"/>
    </source>
</evidence>
<feature type="region of interest" description="Disordered" evidence="1">
    <location>
        <begin position="278"/>
        <end position="299"/>
    </location>
</feature>
<feature type="non-terminal residue" evidence="3">
    <location>
        <position position="434"/>
    </location>
</feature>
<proteinExistence type="predicted"/>
<dbReference type="OrthoDB" id="4703at2759"/>
<dbReference type="PROSITE" id="PS00028">
    <property type="entry name" value="ZINC_FINGER_C2H2_1"/>
    <property type="match status" value="2"/>
</dbReference>
<reference evidence="3 4" key="1">
    <citation type="submission" date="2019-08" db="EMBL/GenBank/DDBJ databases">
        <title>Whole genome of Aphis craccivora.</title>
        <authorList>
            <person name="Voronova N.V."/>
            <person name="Shulinski R.S."/>
            <person name="Bandarenka Y.V."/>
            <person name="Zhorov D.G."/>
            <person name="Warner D."/>
        </authorList>
    </citation>
    <scope>NUCLEOTIDE SEQUENCE [LARGE SCALE GENOMIC DNA]</scope>
    <source>
        <strain evidence="3">180601</strain>
        <tissue evidence="3">Whole Body</tissue>
    </source>
</reference>
<feature type="domain" description="C2H2-type" evidence="2">
    <location>
        <begin position="151"/>
        <end position="171"/>
    </location>
</feature>
<evidence type="ECO:0000313" key="3">
    <source>
        <dbReference type="EMBL" id="KAF0748584.1"/>
    </source>
</evidence>
<evidence type="ECO:0000256" key="1">
    <source>
        <dbReference type="SAM" id="MobiDB-lite"/>
    </source>
</evidence>
<organism evidence="3 4">
    <name type="scientific">Aphis craccivora</name>
    <name type="common">Cowpea aphid</name>
    <dbReference type="NCBI Taxonomy" id="307492"/>
    <lineage>
        <taxon>Eukaryota</taxon>
        <taxon>Metazoa</taxon>
        <taxon>Ecdysozoa</taxon>
        <taxon>Arthropoda</taxon>
        <taxon>Hexapoda</taxon>
        <taxon>Insecta</taxon>
        <taxon>Pterygota</taxon>
        <taxon>Neoptera</taxon>
        <taxon>Paraneoptera</taxon>
        <taxon>Hemiptera</taxon>
        <taxon>Sternorrhyncha</taxon>
        <taxon>Aphidomorpha</taxon>
        <taxon>Aphidoidea</taxon>
        <taxon>Aphididae</taxon>
        <taxon>Aphidini</taxon>
        <taxon>Aphis</taxon>
        <taxon>Aphis</taxon>
    </lineage>
</organism>
<accession>A0A6G0Y3U1</accession>
<comment type="caution">
    <text evidence="3">The sequence shown here is derived from an EMBL/GenBank/DDBJ whole genome shotgun (WGS) entry which is preliminary data.</text>
</comment>